<sequence>MSKANRYIVQKTDFPTPKQIFYITPQEHFIYKLIAKKVFGH</sequence>
<evidence type="ECO:0000313" key="1">
    <source>
        <dbReference type="EMBL" id="ALB76060.1"/>
    </source>
</evidence>
<dbReference type="AlphaFoldDB" id="A0A0M4C319"/>
<name>A0A0M4C319_9BACT</name>
<proteinExistence type="predicted"/>
<dbReference type="EMBL" id="KT336256">
    <property type="protein sequence ID" value="ALB76060.1"/>
    <property type="molecule type" value="Genomic_DNA"/>
</dbReference>
<organism evidence="1">
    <name type="scientific">uncultured bacterium 25H09</name>
    <dbReference type="NCBI Taxonomy" id="1701358"/>
    <lineage>
        <taxon>Bacteria</taxon>
        <taxon>environmental samples</taxon>
    </lineage>
</organism>
<accession>A0A0M4C319</accession>
<reference evidence="1" key="1">
    <citation type="journal article" date="2015" name="Proc. Natl. Acad. Sci. U.S.A.">
        <title>Functional metagenomic discovery of bacterial effectors in the human microbiome and isolation of commendamide, a GPCR G2A/132 agonist.</title>
        <authorList>
            <person name="Cohen L.J."/>
            <person name="Kang H.S."/>
            <person name="Chu J."/>
            <person name="Huang Y.H."/>
            <person name="Gordon E.A."/>
            <person name="Reddy B.V."/>
            <person name="Ternei M.A."/>
            <person name="Craig J.W."/>
            <person name="Brady S.F."/>
        </authorList>
    </citation>
    <scope>NUCLEOTIDE SEQUENCE</scope>
</reference>
<protein>
    <submittedName>
        <fullName evidence="1">Uncharacterized protein</fullName>
    </submittedName>
</protein>